<dbReference type="PANTHER" id="PTHR11909">
    <property type="entry name" value="CASEIN KINASE-RELATED"/>
    <property type="match status" value="1"/>
</dbReference>
<dbReference type="InterPro" id="IPR017441">
    <property type="entry name" value="Protein_kinase_ATP_BS"/>
</dbReference>
<evidence type="ECO:0000259" key="8">
    <source>
        <dbReference type="PROSITE" id="PS50011"/>
    </source>
</evidence>
<dbReference type="EC" id="2.7.11.1" evidence="1"/>
<dbReference type="EMBL" id="CAMPGE010005775">
    <property type="protein sequence ID" value="CAI2364615.1"/>
    <property type="molecule type" value="Genomic_DNA"/>
</dbReference>
<keyword evidence="3 5" id="KW-0067">ATP-binding</keyword>
<feature type="binding site" evidence="5">
    <location>
        <position position="40"/>
    </location>
    <ligand>
        <name>ATP</name>
        <dbReference type="ChEBI" id="CHEBI:30616"/>
    </ligand>
</feature>
<comment type="caution">
    <text evidence="9">The sequence shown here is derived from an EMBL/GenBank/DDBJ whole genome shotgun (WGS) entry which is preliminary data.</text>
</comment>
<evidence type="ECO:0000313" key="10">
    <source>
        <dbReference type="Proteomes" id="UP001295684"/>
    </source>
</evidence>
<feature type="region of interest" description="Disordered" evidence="7">
    <location>
        <begin position="326"/>
        <end position="350"/>
    </location>
</feature>
<keyword evidence="2 5" id="KW-0547">Nucleotide-binding</keyword>
<dbReference type="InterPro" id="IPR008271">
    <property type="entry name" value="Ser/Thr_kinase_AS"/>
</dbReference>
<dbReference type="InterPro" id="IPR000719">
    <property type="entry name" value="Prot_kinase_dom"/>
</dbReference>
<dbReference type="InterPro" id="IPR050235">
    <property type="entry name" value="CK1_Ser-Thr_kinase"/>
</dbReference>
<evidence type="ECO:0000256" key="5">
    <source>
        <dbReference type="PROSITE-ProRule" id="PRU10141"/>
    </source>
</evidence>
<keyword evidence="10" id="KW-1185">Reference proteome</keyword>
<dbReference type="Proteomes" id="UP001295684">
    <property type="component" value="Unassembled WGS sequence"/>
</dbReference>
<comment type="similarity">
    <text evidence="6">Belongs to the protein kinase superfamily.</text>
</comment>
<dbReference type="PROSITE" id="PS50011">
    <property type="entry name" value="PROTEIN_KINASE_DOM"/>
    <property type="match status" value="1"/>
</dbReference>
<dbReference type="FunFam" id="1.10.510.10:FF:000596">
    <property type="entry name" value="CK1 family protein kinase"/>
    <property type="match status" value="1"/>
</dbReference>
<dbReference type="PROSITE" id="PS00107">
    <property type="entry name" value="PROTEIN_KINASE_ATP"/>
    <property type="match status" value="1"/>
</dbReference>
<dbReference type="CDD" id="cd14016">
    <property type="entry name" value="STKc_CK1"/>
    <property type="match status" value="1"/>
</dbReference>
<evidence type="ECO:0000313" key="9">
    <source>
        <dbReference type="EMBL" id="CAI2364615.1"/>
    </source>
</evidence>
<evidence type="ECO:0000256" key="4">
    <source>
        <dbReference type="ARBA" id="ARBA00023860"/>
    </source>
</evidence>
<organism evidence="9 10">
    <name type="scientific">Euplotes crassus</name>
    <dbReference type="NCBI Taxonomy" id="5936"/>
    <lineage>
        <taxon>Eukaryota</taxon>
        <taxon>Sar</taxon>
        <taxon>Alveolata</taxon>
        <taxon>Ciliophora</taxon>
        <taxon>Intramacronucleata</taxon>
        <taxon>Spirotrichea</taxon>
        <taxon>Hypotrichia</taxon>
        <taxon>Euplotida</taxon>
        <taxon>Euplotidae</taxon>
        <taxon>Moneuplotes</taxon>
    </lineage>
</organism>
<keyword evidence="6" id="KW-0808">Transferase</keyword>
<feature type="compositionally biased region" description="Basic and acidic residues" evidence="7">
    <location>
        <begin position="331"/>
        <end position="342"/>
    </location>
</feature>
<dbReference type="InterPro" id="IPR011009">
    <property type="entry name" value="Kinase-like_dom_sf"/>
</dbReference>
<dbReference type="Gene3D" id="1.10.510.10">
    <property type="entry name" value="Transferase(Phosphotransferase) domain 1"/>
    <property type="match status" value="1"/>
</dbReference>
<dbReference type="PROSITE" id="PS00108">
    <property type="entry name" value="PROTEIN_KINASE_ST"/>
    <property type="match status" value="1"/>
</dbReference>
<dbReference type="AlphaFoldDB" id="A0AAD1U8Y2"/>
<reference evidence="9" key="1">
    <citation type="submission" date="2023-07" db="EMBL/GenBank/DDBJ databases">
        <authorList>
            <consortium name="AG Swart"/>
            <person name="Singh M."/>
            <person name="Singh A."/>
            <person name="Seah K."/>
            <person name="Emmerich C."/>
        </authorList>
    </citation>
    <scope>NUCLEOTIDE SEQUENCE</scope>
    <source>
        <strain evidence="9">DP1</strain>
    </source>
</reference>
<gene>
    <name evidence="9" type="ORF">ECRASSUSDP1_LOCUS5960</name>
</gene>
<accession>A0AAD1U8Y2</accession>
<evidence type="ECO:0000256" key="7">
    <source>
        <dbReference type="SAM" id="MobiDB-lite"/>
    </source>
</evidence>
<proteinExistence type="inferred from homology"/>
<evidence type="ECO:0000256" key="1">
    <source>
        <dbReference type="ARBA" id="ARBA00012513"/>
    </source>
</evidence>
<protein>
    <recommendedName>
        <fullName evidence="4">Casein kinase I</fullName>
        <ecNumber evidence="1">2.7.11.1</ecNumber>
    </recommendedName>
</protein>
<keyword evidence="6" id="KW-0723">Serine/threonine-protein kinase</keyword>
<evidence type="ECO:0000256" key="2">
    <source>
        <dbReference type="ARBA" id="ARBA00022741"/>
    </source>
</evidence>
<dbReference type="GO" id="GO:0004674">
    <property type="term" value="F:protein serine/threonine kinase activity"/>
    <property type="evidence" value="ECO:0007669"/>
    <property type="project" value="UniProtKB-KW"/>
</dbReference>
<dbReference type="SUPFAM" id="SSF56112">
    <property type="entry name" value="Protein kinase-like (PK-like)"/>
    <property type="match status" value="1"/>
</dbReference>
<evidence type="ECO:0000256" key="3">
    <source>
        <dbReference type="ARBA" id="ARBA00022840"/>
    </source>
</evidence>
<evidence type="ECO:0000256" key="6">
    <source>
        <dbReference type="RuleBase" id="RU000304"/>
    </source>
</evidence>
<feature type="domain" description="Protein kinase" evidence="8">
    <location>
        <begin position="11"/>
        <end position="280"/>
    </location>
</feature>
<dbReference type="Pfam" id="PF00069">
    <property type="entry name" value="Pkinase"/>
    <property type="match status" value="1"/>
</dbReference>
<sequence>MDLEQTIVDKYRLEKRIGNGAFGDIYLARHLTTKQKFACKVEKVSEKHPQLKYEERVYHYLKGGKGIPTVYFYGEVGDYYCMVMDLLGRSLEDLFCFCNKKFSLKTVLMLGDQMLQRIEFVHINNFLHRDIKPDNFLMGNGKNSHILYIIDFGLAKRFVDPKTGEHIPYRDGKSLTGTARYASLNTHIGQEQARRDDIESIAFVMIYFLKGCLPWQGVSGDTKEEKYQKIKEKKIDTPITDLSKNLPSQFLKFFELVRNIGFEDTPDYVALRTLLAEMFTNKNFQNDFQYDWVIKANKMSKGRYHSLTNDNRKTKEFYQGKHHYKGIQSKSMERKGRKRAQDSGKFSTQA</sequence>
<keyword evidence="6" id="KW-0418">Kinase</keyword>
<dbReference type="SMART" id="SM00220">
    <property type="entry name" value="S_TKc"/>
    <property type="match status" value="1"/>
</dbReference>
<name>A0AAD1U8Y2_EUPCR</name>
<dbReference type="GO" id="GO:0005524">
    <property type="term" value="F:ATP binding"/>
    <property type="evidence" value="ECO:0007669"/>
    <property type="project" value="UniProtKB-UniRule"/>
</dbReference>